<sequence>MPAGYVTGVAYEAIIAFIRSQQEDRGYTQPQFWLLRNLSPNDLSPDGRGMSIAELRDAMSTYLRKEDDLESEARVLLEKGWLERDESDHLSITPTGETALAGLKQFAPAIRAMLHQGIDDADYATTVRVLTQLIENAGGRLS</sequence>
<organism evidence="1 2">
    <name type="scientific">Nocardioides albertanoniae</name>
    <dbReference type="NCBI Taxonomy" id="1175486"/>
    <lineage>
        <taxon>Bacteria</taxon>
        <taxon>Bacillati</taxon>
        <taxon>Actinomycetota</taxon>
        <taxon>Actinomycetes</taxon>
        <taxon>Propionibacteriales</taxon>
        <taxon>Nocardioidaceae</taxon>
        <taxon>Nocardioides</taxon>
    </lineage>
</organism>
<reference evidence="1 2" key="1">
    <citation type="submission" date="2019-06" db="EMBL/GenBank/DDBJ databases">
        <title>Sequencing the genomes of 1000 actinobacteria strains.</title>
        <authorList>
            <person name="Klenk H.-P."/>
        </authorList>
    </citation>
    <scope>NUCLEOTIDE SEQUENCE [LARGE SCALE GENOMIC DNA]</scope>
    <source>
        <strain evidence="1 2">DSM 25218</strain>
    </source>
</reference>
<dbReference type="EMBL" id="VFOV01000001">
    <property type="protein sequence ID" value="TQL69111.1"/>
    <property type="molecule type" value="Genomic_DNA"/>
</dbReference>
<dbReference type="InterPro" id="IPR036388">
    <property type="entry name" value="WH-like_DNA-bd_sf"/>
</dbReference>
<comment type="caution">
    <text evidence="1">The sequence shown here is derived from an EMBL/GenBank/DDBJ whole genome shotgun (WGS) entry which is preliminary data.</text>
</comment>
<accession>A0A543A949</accession>
<dbReference type="InterPro" id="IPR036390">
    <property type="entry name" value="WH_DNA-bd_sf"/>
</dbReference>
<dbReference type="AlphaFoldDB" id="A0A543A949"/>
<keyword evidence="2" id="KW-1185">Reference proteome</keyword>
<gene>
    <name evidence="1" type="ORF">FB381_3013</name>
</gene>
<name>A0A543A949_9ACTN</name>
<proteinExistence type="predicted"/>
<dbReference type="SUPFAM" id="SSF46785">
    <property type="entry name" value="Winged helix' DNA-binding domain"/>
    <property type="match status" value="1"/>
</dbReference>
<dbReference type="Proteomes" id="UP000320209">
    <property type="component" value="Unassembled WGS sequence"/>
</dbReference>
<evidence type="ECO:0008006" key="3">
    <source>
        <dbReference type="Google" id="ProtNLM"/>
    </source>
</evidence>
<dbReference type="Gene3D" id="1.10.10.10">
    <property type="entry name" value="Winged helix-like DNA-binding domain superfamily/Winged helix DNA-binding domain"/>
    <property type="match status" value="1"/>
</dbReference>
<evidence type="ECO:0000313" key="1">
    <source>
        <dbReference type="EMBL" id="TQL69111.1"/>
    </source>
</evidence>
<protein>
    <recommendedName>
        <fullName evidence="3">DNA-binding MarR family transcriptional regulator</fullName>
    </recommendedName>
</protein>
<evidence type="ECO:0000313" key="2">
    <source>
        <dbReference type="Proteomes" id="UP000320209"/>
    </source>
</evidence>